<protein>
    <submittedName>
        <fullName evidence="1">Uncharacterized protein</fullName>
    </submittedName>
</protein>
<evidence type="ECO:0000313" key="2">
    <source>
        <dbReference type="Proteomes" id="UP001164250"/>
    </source>
</evidence>
<organism evidence="1 2">
    <name type="scientific">Pistacia atlantica</name>
    <dbReference type="NCBI Taxonomy" id="434234"/>
    <lineage>
        <taxon>Eukaryota</taxon>
        <taxon>Viridiplantae</taxon>
        <taxon>Streptophyta</taxon>
        <taxon>Embryophyta</taxon>
        <taxon>Tracheophyta</taxon>
        <taxon>Spermatophyta</taxon>
        <taxon>Magnoliopsida</taxon>
        <taxon>eudicotyledons</taxon>
        <taxon>Gunneridae</taxon>
        <taxon>Pentapetalae</taxon>
        <taxon>rosids</taxon>
        <taxon>malvids</taxon>
        <taxon>Sapindales</taxon>
        <taxon>Anacardiaceae</taxon>
        <taxon>Pistacia</taxon>
    </lineage>
</organism>
<proteinExistence type="predicted"/>
<accession>A0ACC0ZTT3</accession>
<dbReference type="EMBL" id="CM047909">
    <property type="protein sequence ID" value="KAJ0078589.1"/>
    <property type="molecule type" value="Genomic_DNA"/>
</dbReference>
<comment type="caution">
    <text evidence="1">The sequence shown here is derived from an EMBL/GenBank/DDBJ whole genome shotgun (WGS) entry which is preliminary data.</text>
</comment>
<name>A0ACC0ZTT3_9ROSI</name>
<evidence type="ECO:0000313" key="1">
    <source>
        <dbReference type="EMBL" id="KAJ0078589.1"/>
    </source>
</evidence>
<gene>
    <name evidence="1" type="ORF">Patl1_22285</name>
</gene>
<reference evidence="2" key="1">
    <citation type="journal article" date="2023" name="G3 (Bethesda)">
        <title>Genome assembly and association tests identify interacting loci associated with vigor, precocity, and sex in interspecific pistachio rootstocks.</title>
        <authorList>
            <person name="Palmer W."/>
            <person name="Jacygrad E."/>
            <person name="Sagayaradj S."/>
            <person name="Cavanaugh K."/>
            <person name="Han R."/>
            <person name="Bertier L."/>
            <person name="Beede B."/>
            <person name="Kafkas S."/>
            <person name="Golino D."/>
            <person name="Preece J."/>
            <person name="Michelmore R."/>
        </authorList>
    </citation>
    <scope>NUCLEOTIDE SEQUENCE [LARGE SCALE GENOMIC DNA]</scope>
</reference>
<dbReference type="Proteomes" id="UP001164250">
    <property type="component" value="Chromosome 13"/>
</dbReference>
<sequence>MSSTGKLSTQHAQYKKRKNKIYHFGKKSSGPLPRPHIYKLHVTRPISCECRARGRERERGFRFLISGFSRCLFGMGLEERFAGQHIDGDETDQPWTISVHAFSDLTYISPVVFIYLLKECYIHGTCKATRKFRALQQQVHQVLCNSPQPGPATFVIRCLYVLPIFGLYSEGFSHLIISSLRRYLKAAATSADSSKAKEIATRLILEIVGGSVDHDEKIVVKILEVFDLNLIDIDKSISQLKAQNDYRFDTAKTFIEQYIFALIESQSYMTAVSLLEHFSIRQSGESFLLKMIENKQFKAAEKWATFMGKPMLCLVVQEYADRNMLKNAYDTIKKNNLQHDFPGCVSQVSLKQLAEKACWDVAEAKTKGDKQLLEYLVGSFWQG</sequence>
<keyword evidence="2" id="KW-1185">Reference proteome</keyword>